<feature type="domain" description="Thioredoxin" evidence="3">
    <location>
        <begin position="56"/>
        <end position="132"/>
    </location>
</feature>
<dbReference type="EMBL" id="CAXLJM020000026">
    <property type="protein sequence ID" value="CAL8093345.1"/>
    <property type="molecule type" value="Genomic_DNA"/>
</dbReference>
<dbReference type="SUPFAM" id="SSF48371">
    <property type="entry name" value="ARM repeat"/>
    <property type="match status" value="2"/>
</dbReference>
<dbReference type="SMART" id="SM00185">
    <property type="entry name" value="ARM"/>
    <property type="match status" value="11"/>
</dbReference>
<evidence type="ECO:0000313" key="5">
    <source>
        <dbReference type="Proteomes" id="UP001642540"/>
    </source>
</evidence>
<dbReference type="InterPro" id="IPR011989">
    <property type="entry name" value="ARM-like"/>
</dbReference>
<feature type="repeat" description="ARM" evidence="1">
    <location>
        <begin position="615"/>
        <end position="657"/>
    </location>
</feature>
<dbReference type="SUPFAM" id="SSF52833">
    <property type="entry name" value="Thioredoxin-like"/>
    <property type="match status" value="1"/>
</dbReference>
<dbReference type="InterPro" id="IPR016024">
    <property type="entry name" value="ARM-type_fold"/>
</dbReference>
<feature type="compositionally biased region" description="Acidic residues" evidence="2">
    <location>
        <begin position="143"/>
        <end position="162"/>
    </location>
</feature>
<evidence type="ECO:0000313" key="4">
    <source>
        <dbReference type="EMBL" id="CAL8093345.1"/>
    </source>
</evidence>
<gene>
    <name evidence="4" type="ORF">ODALV1_LOCUS8479</name>
</gene>
<sequence length="862" mass="95406">MLRFLETHPKYRPHFPHWTETEEYLSRLMMDPDKMKLTPVFIMKAEELYELLDVNKRFVTIVTFVAPWSITCKTIMELTREFVVDPDLEHILFCEITVEDFPEVAEKFAIRSVPSILFFRDNHVCERLIGADVQGYTSKMAEEPPESTDDELGFDDGVDEDFLASSTNATTAGDDDEEGLANITEDDGEDEEGEAEGEEEEGDDEEDDDLDGINFSDLELSESNDDQPSLSRKHTKQKVLSSDAESSPESENDEADQTENPEIPAEYWQVQRLIKYVKAGNPTATIIAMSSLRDFNLRDKYVQMAIKEAGGLEVLLNILETDENRCKIASLLVLREISSNPEISRNIYNMRGLETLIHTLRDPAKELKLLSAETIANISKIRKARRAMRKGDGISRLVDMLDFEQPGMFSGGADEETDFEVPRCGACALWSLAKSTKNKDAIRRAGAIPLIAKLLQTRQVSVVIPVVGILHECASEASFRLAIRTEGLLDYFVEGLKTPNHDLTQFCASAIYMCAEDPESRQIVYEKGAIDPLISIILDEHLRKNKPLLSAATGAIWKCASAIAKAGKYLEQGLVEMLVHLLDDEPENVLTNVAGAIEQIVMADPKNARLIKRAGAIPPLIGLLTINNPALLVNATKAVGQLAVDDEARREMDQQDGFRLVWSLLKHPNSSVQASAAWAICPYVESSKDSGDVVRNFVGGLEALVNLLKSNEMMVQAAVSQAVAVIATNDENLGIMSDHGVVQNLAKLAPTTDDQLRRCLASAIAECCKYKNNSTDFGRRKAVSPLCCYLTSEDSLVHRAAAKALAALSSDARNCITMHQCGVVPYLINMIGSLDNELQRAAAGVMHNIRKLALATEKVRLR</sequence>
<dbReference type="InterPro" id="IPR036249">
    <property type="entry name" value="Thioredoxin-like_sf"/>
</dbReference>
<dbReference type="PANTHER" id="PTHR46241:SF1">
    <property type="entry name" value="OUTER DYNEIN ARM-DOCKING COMPLEX SUBUNIT 2"/>
    <property type="match status" value="1"/>
</dbReference>
<dbReference type="PANTHER" id="PTHR46241">
    <property type="entry name" value="ARMADILLO REPEAT-CONTAINING PROTEIN 4 ARMC4"/>
    <property type="match status" value="1"/>
</dbReference>
<evidence type="ECO:0000256" key="2">
    <source>
        <dbReference type="SAM" id="MobiDB-lite"/>
    </source>
</evidence>
<feature type="repeat" description="ARM" evidence="1">
    <location>
        <begin position="822"/>
        <end position="849"/>
    </location>
</feature>
<feature type="repeat" description="ARM" evidence="1">
    <location>
        <begin position="573"/>
        <end position="615"/>
    </location>
</feature>
<comment type="caution">
    <text evidence="4">The sequence shown here is derived from an EMBL/GenBank/DDBJ whole genome shotgun (WGS) entry which is preliminary data.</text>
</comment>
<dbReference type="InterPro" id="IPR013766">
    <property type="entry name" value="Thioredoxin_domain"/>
</dbReference>
<dbReference type="Pfam" id="PF00514">
    <property type="entry name" value="Arm"/>
    <property type="match status" value="2"/>
</dbReference>
<evidence type="ECO:0000259" key="3">
    <source>
        <dbReference type="Pfam" id="PF00085"/>
    </source>
</evidence>
<dbReference type="Gene3D" id="3.40.30.10">
    <property type="entry name" value="Glutaredoxin"/>
    <property type="match status" value="1"/>
</dbReference>
<dbReference type="Gene3D" id="1.25.10.10">
    <property type="entry name" value="Leucine-rich Repeat Variant"/>
    <property type="match status" value="3"/>
</dbReference>
<dbReference type="InterPro" id="IPR000225">
    <property type="entry name" value="Armadillo"/>
</dbReference>
<reference evidence="4 5" key="1">
    <citation type="submission" date="2024-08" db="EMBL/GenBank/DDBJ databases">
        <authorList>
            <person name="Cucini C."/>
            <person name="Frati F."/>
        </authorList>
    </citation>
    <scope>NUCLEOTIDE SEQUENCE [LARGE SCALE GENOMIC DNA]</scope>
</reference>
<feature type="compositionally biased region" description="Acidic residues" evidence="2">
    <location>
        <begin position="246"/>
        <end position="259"/>
    </location>
</feature>
<dbReference type="Proteomes" id="UP001642540">
    <property type="component" value="Unassembled WGS sequence"/>
</dbReference>
<accession>A0ABP1QCP8</accession>
<name>A0ABP1QCP8_9HEXA</name>
<feature type="region of interest" description="Disordered" evidence="2">
    <location>
        <begin position="139"/>
        <end position="264"/>
    </location>
</feature>
<feature type="compositionally biased region" description="Acidic residues" evidence="2">
    <location>
        <begin position="173"/>
        <end position="211"/>
    </location>
</feature>
<proteinExistence type="predicted"/>
<dbReference type="Pfam" id="PF00085">
    <property type="entry name" value="Thioredoxin"/>
    <property type="match status" value="1"/>
</dbReference>
<organism evidence="4 5">
    <name type="scientific">Orchesella dallaii</name>
    <dbReference type="NCBI Taxonomy" id="48710"/>
    <lineage>
        <taxon>Eukaryota</taxon>
        <taxon>Metazoa</taxon>
        <taxon>Ecdysozoa</taxon>
        <taxon>Arthropoda</taxon>
        <taxon>Hexapoda</taxon>
        <taxon>Collembola</taxon>
        <taxon>Entomobryomorpha</taxon>
        <taxon>Entomobryoidea</taxon>
        <taxon>Orchesellidae</taxon>
        <taxon>Orchesellinae</taxon>
        <taxon>Orchesella</taxon>
    </lineage>
</organism>
<protein>
    <recommendedName>
        <fullName evidence="3">Thioredoxin domain-containing protein</fullName>
    </recommendedName>
</protein>
<dbReference type="PROSITE" id="PS50176">
    <property type="entry name" value="ARM_REPEAT"/>
    <property type="match status" value="3"/>
</dbReference>
<evidence type="ECO:0000256" key="1">
    <source>
        <dbReference type="PROSITE-ProRule" id="PRU00259"/>
    </source>
</evidence>
<keyword evidence="5" id="KW-1185">Reference proteome</keyword>